<reference evidence="4" key="1">
    <citation type="journal article" date="2019" name="Int. J. Syst. Evol. Microbiol.">
        <title>The Global Catalogue of Microorganisms (GCM) 10K type strain sequencing project: providing services to taxonomists for standard genome sequencing and annotation.</title>
        <authorList>
            <consortium name="The Broad Institute Genomics Platform"/>
            <consortium name="The Broad Institute Genome Sequencing Center for Infectious Disease"/>
            <person name="Wu L."/>
            <person name="Ma J."/>
        </authorList>
    </citation>
    <scope>NUCLEOTIDE SEQUENCE [LARGE SCALE GENOMIC DNA]</scope>
    <source>
        <strain evidence="4">CGMCC 1.6375</strain>
    </source>
</reference>
<protein>
    <recommendedName>
        <fullName evidence="2">Glycosyltransferase RgtA/B/C/D-like domain-containing protein</fullName>
    </recommendedName>
</protein>
<evidence type="ECO:0000313" key="3">
    <source>
        <dbReference type="EMBL" id="GGN10875.1"/>
    </source>
</evidence>
<comment type="caution">
    <text evidence="3">The sequence shown here is derived from an EMBL/GenBank/DDBJ whole genome shotgun (WGS) entry which is preliminary data.</text>
</comment>
<feature type="transmembrane region" description="Helical" evidence="1">
    <location>
        <begin position="262"/>
        <end position="293"/>
    </location>
</feature>
<feature type="transmembrane region" description="Helical" evidence="1">
    <location>
        <begin position="468"/>
        <end position="489"/>
    </location>
</feature>
<feature type="transmembrane region" description="Helical" evidence="1">
    <location>
        <begin position="412"/>
        <end position="434"/>
    </location>
</feature>
<accession>A0ABQ2IKZ8</accession>
<feature type="transmembrane region" description="Helical" evidence="1">
    <location>
        <begin position="305"/>
        <end position="325"/>
    </location>
</feature>
<proteinExistence type="predicted"/>
<feature type="transmembrane region" description="Helical" evidence="1">
    <location>
        <begin position="238"/>
        <end position="255"/>
    </location>
</feature>
<sequence>MMLLIPTALLLATANCYLAFYQDSGQPLRRSLLSGAILLFLFIAVSTELLGAFNQVNRPAITGSWVLYNAALSFLWFRLRKTHNASVGAIAQSWLKGLRSFCQTLGLRTVAMLVLLYAITLVVAVIAVPNNQDSLSYHLSRIGYWVQQGNVAHYASHIERSISFSPFSEYIHLHTFLLSGSERYFELVQWFCQAGILALISMIICHFSGSRIALRVGLCFAATLPIVVLESMTTQNDLVVAFFIVATAFFAFDYLKNNRLPSLYLIPICCALGMMTKGTFLFCALPFGIYLLIGMLRKQDLRKQIAGFAAASLTLTLVLNVPFWYRTYELFGTPVGTISKGNQTTFFGPGDYVSNVLKHLFLHLGFISPGNSYNNFLQSQLENVHQAMGVDINAPGTGMAFKMNKLNFNEDFAHNFFGIWLIILCIPLLFTARLSKTARWYGALTFMSFLIFCFFIGYQIYGSRLHIAFFLLAAPLVGLVFGSVLPAWGAKFLTLFLWLAALPFALLSSSHPLLSTKWFFEKVFPPINSALHLNIRIDAANLNLKQESVLSAEPGRLLWGEHWPEMQVFLAQVNARNPQKIGFDFTEASFDYAYQYLLRQPGRTFAHVRVANPSHVREDPAFRPDVVIAEKPAGQAFDYHGQRYVLQWEADGKWLYVPSK</sequence>
<feature type="transmembrane region" description="Helical" evidence="1">
    <location>
        <begin position="105"/>
        <end position="128"/>
    </location>
</feature>
<evidence type="ECO:0000313" key="4">
    <source>
        <dbReference type="Proteomes" id="UP000632339"/>
    </source>
</evidence>
<keyword evidence="1" id="KW-1133">Transmembrane helix</keyword>
<keyword evidence="1" id="KW-0812">Transmembrane</keyword>
<dbReference type="EMBL" id="BMLI01000003">
    <property type="protein sequence ID" value="GGN10875.1"/>
    <property type="molecule type" value="Genomic_DNA"/>
</dbReference>
<gene>
    <name evidence="3" type="ORF">GCM10010967_53420</name>
</gene>
<feature type="transmembrane region" description="Helical" evidence="1">
    <location>
        <begin position="495"/>
        <end position="514"/>
    </location>
</feature>
<evidence type="ECO:0000259" key="2">
    <source>
        <dbReference type="Pfam" id="PF13231"/>
    </source>
</evidence>
<feature type="transmembrane region" description="Helical" evidence="1">
    <location>
        <begin position="187"/>
        <end position="205"/>
    </location>
</feature>
<dbReference type="RefSeq" id="WP_019945034.1">
    <property type="nucleotide sequence ID" value="NZ_BMLI01000003.1"/>
</dbReference>
<dbReference type="InterPro" id="IPR038731">
    <property type="entry name" value="RgtA/B/C-like"/>
</dbReference>
<evidence type="ECO:0000256" key="1">
    <source>
        <dbReference type="SAM" id="Phobius"/>
    </source>
</evidence>
<dbReference type="Proteomes" id="UP000632339">
    <property type="component" value="Unassembled WGS sequence"/>
</dbReference>
<organism evidence="3 4">
    <name type="scientific">Dyadobacter beijingensis</name>
    <dbReference type="NCBI Taxonomy" id="365489"/>
    <lineage>
        <taxon>Bacteria</taxon>
        <taxon>Pseudomonadati</taxon>
        <taxon>Bacteroidota</taxon>
        <taxon>Cytophagia</taxon>
        <taxon>Cytophagales</taxon>
        <taxon>Spirosomataceae</taxon>
        <taxon>Dyadobacter</taxon>
    </lineage>
</organism>
<feature type="domain" description="Glycosyltransferase RgtA/B/C/D-like" evidence="2">
    <location>
        <begin position="172"/>
        <end position="324"/>
    </location>
</feature>
<keyword evidence="1" id="KW-0472">Membrane</keyword>
<dbReference type="Pfam" id="PF13231">
    <property type="entry name" value="PMT_2"/>
    <property type="match status" value="1"/>
</dbReference>
<feature type="transmembrane region" description="Helical" evidence="1">
    <location>
        <begin position="32"/>
        <end position="53"/>
    </location>
</feature>
<feature type="transmembrane region" description="Helical" evidence="1">
    <location>
        <begin position="440"/>
        <end position="461"/>
    </location>
</feature>
<keyword evidence="4" id="KW-1185">Reference proteome</keyword>
<name>A0ABQ2IKZ8_9BACT</name>